<dbReference type="EMBL" id="FOQU01000015">
    <property type="protein sequence ID" value="SFK00467.1"/>
    <property type="molecule type" value="Genomic_DNA"/>
</dbReference>
<name>A0A1I3W1G1_9BURK</name>
<reference evidence="3 4" key="1">
    <citation type="submission" date="2016-10" db="EMBL/GenBank/DDBJ databases">
        <authorList>
            <person name="de Groot N.N."/>
        </authorList>
    </citation>
    <scope>NUCLEOTIDE SEQUENCE [LARGE SCALE GENOMIC DNA]</scope>
    <source>
        <strain evidence="3 4">LMG 23650</strain>
    </source>
</reference>
<dbReference type="STRING" id="420953.SAMN05192543_11556"/>
<dbReference type="GO" id="GO:0015074">
    <property type="term" value="P:DNA integration"/>
    <property type="evidence" value="ECO:0007669"/>
    <property type="project" value="InterPro"/>
</dbReference>
<protein>
    <submittedName>
        <fullName evidence="3">Integrase core domain-containing protein</fullName>
    </submittedName>
</protein>
<feature type="region of interest" description="Disordered" evidence="1">
    <location>
        <begin position="585"/>
        <end position="605"/>
    </location>
</feature>
<dbReference type="InterPro" id="IPR001584">
    <property type="entry name" value="Integrase_cat-core"/>
</dbReference>
<dbReference type="AlphaFoldDB" id="A0A1I3W1G1"/>
<dbReference type="GO" id="GO:0003676">
    <property type="term" value="F:nucleic acid binding"/>
    <property type="evidence" value="ECO:0007669"/>
    <property type="project" value="InterPro"/>
</dbReference>
<evidence type="ECO:0000259" key="2">
    <source>
        <dbReference type="PROSITE" id="PS50994"/>
    </source>
</evidence>
<accession>A0A1I3W1G1</accession>
<organism evidence="3 4">
    <name type="scientific">Paraburkholderia megapolitana</name>
    <dbReference type="NCBI Taxonomy" id="420953"/>
    <lineage>
        <taxon>Bacteria</taxon>
        <taxon>Pseudomonadati</taxon>
        <taxon>Pseudomonadota</taxon>
        <taxon>Betaproteobacteria</taxon>
        <taxon>Burkholderiales</taxon>
        <taxon>Burkholderiaceae</taxon>
        <taxon>Paraburkholderia</taxon>
    </lineage>
</organism>
<sequence length="619" mass="70139">MRRSDIPEPLTDVRLWPSVDPLALDSSRRAIYHQREQAVLAYLNGVPVADIVRAHKIDASFLSRLLARCLGAHTDGRINGFRGLIPHARAKAYRRSKRADRRTSHGGLSGAVGQLFERLPQLPRIIERQIGSHRLGLTRTDRLYGLTETHSRLIAACLDAGLTEADYPLNQDTKGYRSFARWVKRRLEDRIPLRMPRDNGAWEATARPFSVVELDGHKLDLRLRVRFTEPSGVSVDLETERLFVITMIDVCTRAVIGWHVVPASEYDHHDVLATLQDALRPRRKRDQLTIPGLSYREGAGFVSELPELAYACWDVLKVDNAASHLTEETFTPVCEFVGCRMEAGPVGEPTGRPFIERFFLTLTDRMSRRVHGTTGRHPNDPAGKKGRQTAVDQLITIDELEELLDVTIANYHCTPHDGLNGRTPLEALRLSLAHHAVPVRTLPTFLRSRLHQLQSVHLCTVRGSVASGTAPYISLYGARYSSEVLQRTTGLLRQSVRVYPNPTDMREAWAYLTNGAELGRLSVLDGWRYSRHTLRLRQFILRQRRLGRFVFSGEQDPVQLLSKSQRHRSRRSRRDATVMMQLAQMEAPAHTDDPSVARSKRSEDDQTLIDFGDLTVQNR</sequence>
<evidence type="ECO:0000313" key="3">
    <source>
        <dbReference type="EMBL" id="SFK00467.1"/>
    </source>
</evidence>
<dbReference type="InterPro" id="IPR012337">
    <property type="entry name" value="RNaseH-like_sf"/>
</dbReference>
<gene>
    <name evidence="3" type="ORF">SAMN05192543_11556</name>
</gene>
<evidence type="ECO:0000313" key="4">
    <source>
        <dbReference type="Proteomes" id="UP000199548"/>
    </source>
</evidence>
<dbReference type="InterPro" id="IPR036397">
    <property type="entry name" value="RNaseH_sf"/>
</dbReference>
<dbReference type="SUPFAM" id="SSF53098">
    <property type="entry name" value="Ribonuclease H-like"/>
    <property type="match status" value="1"/>
</dbReference>
<dbReference type="Gene3D" id="3.30.420.10">
    <property type="entry name" value="Ribonuclease H-like superfamily/Ribonuclease H"/>
    <property type="match status" value="1"/>
</dbReference>
<feature type="compositionally biased region" description="Basic and acidic residues" evidence="1">
    <location>
        <begin position="589"/>
        <end position="604"/>
    </location>
</feature>
<proteinExistence type="predicted"/>
<keyword evidence="4" id="KW-1185">Reference proteome</keyword>
<feature type="domain" description="Integrase catalytic" evidence="2">
    <location>
        <begin position="204"/>
        <end position="432"/>
    </location>
</feature>
<evidence type="ECO:0000256" key="1">
    <source>
        <dbReference type="SAM" id="MobiDB-lite"/>
    </source>
</evidence>
<dbReference type="Proteomes" id="UP000199548">
    <property type="component" value="Unassembled WGS sequence"/>
</dbReference>
<dbReference type="PROSITE" id="PS50994">
    <property type="entry name" value="INTEGRASE"/>
    <property type="match status" value="1"/>
</dbReference>
<dbReference type="OrthoDB" id="8736397at2"/>